<name>A0A9X2Z023_9MYCO</name>
<dbReference type="GO" id="GO:0071949">
    <property type="term" value="F:FAD binding"/>
    <property type="evidence" value="ECO:0007669"/>
    <property type="project" value="InterPro"/>
</dbReference>
<dbReference type="GO" id="GO:0019622">
    <property type="term" value="P:3-(3-hydroxy)phenylpropionate catabolic process"/>
    <property type="evidence" value="ECO:0007669"/>
    <property type="project" value="TreeGrafter"/>
</dbReference>
<dbReference type="InterPro" id="IPR050631">
    <property type="entry name" value="PheA/TfdB_FAD_monoxygenase"/>
</dbReference>
<reference evidence="3" key="1">
    <citation type="submission" date="2020-07" db="EMBL/GenBank/DDBJ databases">
        <authorList>
            <person name="Pettersson B.M.F."/>
            <person name="Behra P.R.K."/>
            <person name="Ramesh M."/>
            <person name="Das S."/>
            <person name="Dasgupta S."/>
            <person name="Kirsebom L.A."/>
        </authorList>
    </citation>
    <scope>NUCLEOTIDE SEQUENCE</scope>
    <source>
        <strain evidence="3">DSM 44838</strain>
    </source>
</reference>
<reference evidence="3" key="2">
    <citation type="journal article" date="2022" name="BMC Genomics">
        <title>Comparative genome analysis of mycobacteria focusing on tRNA and non-coding RNA.</title>
        <authorList>
            <person name="Behra P.R.K."/>
            <person name="Pettersson B.M.F."/>
            <person name="Ramesh M."/>
            <person name="Das S."/>
            <person name="Dasgupta S."/>
            <person name="Kirsebom L.A."/>
        </authorList>
    </citation>
    <scope>NUCLEOTIDE SEQUENCE</scope>
    <source>
        <strain evidence="3">DSM 44838</strain>
    </source>
</reference>
<dbReference type="EMBL" id="JACKVK010000008">
    <property type="protein sequence ID" value="MCV7421525.1"/>
    <property type="molecule type" value="Genomic_DNA"/>
</dbReference>
<dbReference type="NCBIfam" id="NF004829">
    <property type="entry name" value="PRK06183.1-3"/>
    <property type="match status" value="1"/>
</dbReference>
<dbReference type="InterPro" id="IPR036188">
    <property type="entry name" value="FAD/NAD-bd_sf"/>
</dbReference>
<dbReference type="Proteomes" id="UP001141629">
    <property type="component" value="Unassembled WGS sequence"/>
</dbReference>
<sequence length="534" mass="58415">MNEPEIYDVVVVGLGPSGAAAANACGQLGLRTVVVERDLAIFERQRAIALDDEALRAIGNLGLFDEVTAHMHLGVTARFIGLDGKPFIVGPTGPTSYTGHAVANFFHQPLLEHALRDGLRRWPHVEVLAGWTAEFVDQDDRAVTLRLTDADGTDRLVRARFVLACDGGSSPLRKQLGIEFAGKSYSEQWMDVQARTKRPLHRGPHFDFVCSPTRPGVRCPCPGGYYRWEWRINPGEDAEAMLQPANVWRMLASEGVTPDDVEIARTWSYTFHVRKAREWRKGRVLLLGDAAHVMPPFAGQGISGAFRDAANVVWKIQAVVAGHAGDDLLDTYQSEREPHHDAMTNRAILLGRLVMPPNRSIARLRDLAFRAVAKVPGAAKAITRKVVEPTPLGSGCLTTAPRKRSPVGYLLAPARVATPDARQLRVDQALGLGWSILGMDVDPCDDMTPASLAAWQRIGARFLVIRPGTSVVVDGELGDPAGELWDAIAANGSRYLVVRPDRYVYQATDDGASIAPPRFYLPSVRDLDGLRATR</sequence>
<feature type="domain" description="FAD-binding" evidence="2">
    <location>
        <begin position="7"/>
        <end position="346"/>
    </location>
</feature>
<evidence type="ECO:0000313" key="3">
    <source>
        <dbReference type="EMBL" id="MCV7421525.1"/>
    </source>
</evidence>
<dbReference type="GO" id="GO:0008688">
    <property type="term" value="F:3-(3-hydroxyphenyl)propionate hydroxylase activity"/>
    <property type="evidence" value="ECO:0007669"/>
    <property type="project" value="TreeGrafter"/>
</dbReference>
<dbReference type="Pfam" id="PF01494">
    <property type="entry name" value="FAD_binding_3"/>
    <property type="match status" value="1"/>
</dbReference>
<evidence type="ECO:0000256" key="1">
    <source>
        <dbReference type="ARBA" id="ARBA00023002"/>
    </source>
</evidence>
<evidence type="ECO:0000259" key="2">
    <source>
        <dbReference type="Pfam" id="PF01494"/>
    </source>
</evidence>
<dbReference type="RefSeq" id="WP_263996298.1">
    <property type="nucleotide sequence ID" value="NZ_JACKVK010000008.1"/>
</dbReference>
<comment type="caution">
    <text evidence="3">The sequence shown here is derived from an EMBL/GenBank/DDBJ whole genome shotgun (WGS) entry which is preliminary data.</text>
</comment>
<dbReference type="SUPFAM" id="SSF51905">
    <property type="entry name" value="FAD/NAD(P)-binding domain"/>
    <property type="match status" value="1"/>
</dbReference>
<dbReference type="AlphaFoldDB" id="A0A9X2Z023"/>
<proteinExistence type="predicted"/>
<keyword evidence="1" id="KW-0560">Oxidoreductase</keyword>
<organism evidence="3 4">
    <name type="scientific">Mycobacterium yunnanensis</name>
    <dbReference type="NCBI Taxonomy" id="368477"/>
    <lineage>
        <taxon>Bacteria</taxon>
        <taxon>Bacillati</taxon>
        <taxon>Actinomycetota</taxon>
        <taxon>Actinomycetes</taxon>
        <taxon>Mycobacteriales</taxon>
        <taxon>Mycobacteriaceae</taxon>
        <taxon>Mycobacterium</taxon>
    </lineage>
</organism>
<accession>A0A9X2Z023</accession>
<dbReference type="InterPro" id="IPR002938">
    <property type="entry name" value="FAD-bd"/>
</dbReference>
<dbReference type="Gene3D" id="3.50.50.60">
    <property type="entry name" value="FAD/NAD(P)-binding domain"/>
    <property type="match status" value="1"/>
</dbReference>
<evidence type="ECO:0000313" key="4">
    <source>
        <dbReference type="Proteomes" id="UP001141629"/>
    </source>
</evidence>
<dbReference type="PANTHER" id="PTHR43476:SF3">
    <property type="entry name" value="FAD-BINDING MONOOXYGENASE"/>
    <property type="match status" value="1"/>
</dbReference>
<dbReference type="Gene3D" id="3.30.70.2450">
    <property type="match status" value="1"/>
</dbReference>
<protein>
    <submittedName>
        <fullName evidence="3">Bifunctional 3-(3-hydroxy-phenyl)propionate/3-hydroxycinnamic acid hydroxylase</fullName>
    </submittedName>
</protein>
<dbReference type="PANTHER" id="PTHR43476">
    <property type="entry name" value="3-(3-HYDROXY-PHENYL)PROPIONATE/3-HYDROXYCINNAMIC ACID HYDROXYLASE"/>
    <property type="match status" value="1"/>
</dbReference>
<keyword evidence="4" id="KW-1185">Reference proteome</keyword>
<dbReference type="PRINTS" id="PR00420">
    <property type="entry name" value="RNGMNOXGNASE"/>
</dbReference>
<gene>
    <name evidence="3" type="ORF">H7K45_13345</name>
</gene>